<evidence type="ECO:0000313" key="3">
    <source>
        <dbReference type="Proteomes" id="UP000287470"/>
    </source>
</evidence>
<dbReference type="AlphaFoldDB" id="A0A430FU93"/>
<evidence type="ECO:0000256" key="1">
    <source>
        <dbReference type="SAM" id="MobiDB-lite"/>
    </source>
</evidence>
<sequence>MIKMEACDERVLLRPRRAGRNHSQSSRSSGPPDCASGAVHGSRSSRSNPRTPETNRSYEYPYSSAVRSRWRRASIRSWCRSGRLPGSRYGRATRVDLRPRFRRVGDSFQSSRTAGLSTSAVEVGRMIASKLSPDSSLPTLSTIRTSPPLPSNRHTSHEPSTPSTVTAYAVPSPSLRQRTTSIGRRSPQETISDAIASRSTGIASRSNLRSGAARVCHGHHTVTPAINVDTTAAPADTQADTSIMTRTLPPKGASR</sequence>
<accession>A0A430FU93</accession>
<gene>
    <name evidence="2" type="ORF">D2E24_1030</name>
</gene>
<dbReference type="EMBL" id="QXGK01000008">
    <property type="protein sequence ID" value="RSX56740.1"/>
    <property type="molecule type" value="Genomic_DNA"/>
</dbReference>
<keyword evidence="3" id="KW-1185">Reference proteome</keyword>
<protein>
    <submittedName>
        <fullName evidence="2">Uncharacterized protein</fullName>
    </submittedName>
</protein>
<feature type="region of interest" description="Disordered" evidence="1">
    <location>
        <begin position="1"/>
        <end position="58"/>
    </location>
</feature>
<dbReference type="Proteomes" id="UP000287470">
    <property type="component" value="Unassembled WGS sequence"/>
</dbReference>
<feature type="compositionally biased region" description="Polar residues" evidence="1">
    <location>
        <begin position="174"/>
        <end position="191"/>
    </location>
</feature>
<evidence type="ECO:0000313" key="2">
    <source>
        <dbReference type="EMBL" id="RSX56740.1"/>
    </source>
</evidence>
<organism evidence="2 3">
    <name type="scientific">Bifidobacterium samirii</name>
    <dbReference type="NCBI Taxonomy" id="2306974"/>
    <lineage>
        <taxon>Bacteria</taxon>
        <taxon>Bacillati</taxon>
        <taxon>Actinomycetota</taxon>
        <taxon>Actinomycetes</taxon>
        <taxon>Bifidobacteriales</taxon>
        <taxon>Bifidobacteriaceae</taxon>
        <taxon>Bifidobacterium</taxon>
    </lineage>
</organism>
<feature type="compositionally biased region" description="Polar residues" evidence="1">
    <location>
        <begin position="42"/>
        <end position="57"/>
    </location>
</feature>
<proteinExistence type="predicted"/>
<name>A0A430FU93_9BIFI</name>
<feature type="compositionally biased region" description="Low complexity" evidence="1">
    <location>
        <begin position="131"/>
        <end position="142"/>
    </location>
</feature>
<reference evidence="2 3" key="1">
    <citation type="submission" date="2018-09" db="EMBL/GenBank/DDBJ databases">
        <title>Characterization of the phylogenetic diversity of five novel species belonging to the genus Bifidobacterium.</title>
        <authorList>
            <person name="Lugli G.A."/>
            <person name="Duranti S."/>
            <person name="Milani C."/>
        </authorList>
    </citation>
    <scope>NUCLEOTIDE SEQUENCE [LARGE SCALE GENOMIC DNA]</scope>
    <source>
        <strain evidence="2 3">2033B</strain>
    </source>
</reference>
<comment type="caution">
    <text evidence="2">The sequence shown here is derived from an EMBL/GenBank/DDBJ whole genome shotgun (WGS) entry which is preliminary data.</text>
</comment>
<feature type="compositionally biased region" description="Basic and acidic residues" evidence="1">
    <location>
        <begin position="1"/>
        <end position="12"/>
    </location>
</feature>
<feature type="region of interest" description="Disordered" evidence="1">
    <location>
        <begin position="131"/>
        <end position="191"/>
    </location>
</feature>